<dbReference type="EMBL" id="GGEC01079287">
    <property type="protein sequence ID" value="MBX59771.1"/>
    <property type="molecule type" value="Transcribed_RNA"/>
</dbReference>
<accession>A0A2P2PYE8</accession>
<evidence type="ECO:0000313" key="2">
    <source>
        <dbReference type="EMBL" id="MBX59771.1"/>
    </source>
</evidence>
<protein>
    <submittedName>
        <fullName evidence="2">Uncharacterized protein</fullName>
    </submittedName>
</protein>
<reference evidence="2" key="1">
    <citation type="submission" date="2018-02" db="EMBL/GenBank/DDBJ databases">
        <title>Rhizophora mucronata_Transcriptome.</title>
        <authorList>
            <person name="Meera S.P."/>
            <person name="Sreeshan A."/>
            <person name="Augustine A."/>
        </authorList>
    </citation>
    <scope>NUCLEOTIDE SEQUENCE</scope>
    <source>
        <tissue evidence="2">Leaf</tissue>
    </source>
</reference>
<organism evidence="2">
    <name type="scientific">Rhizophora mucronata</name>
    <name type="common">Asiatic mangrove</name>
    <dbReference type="NCBI Taxonomy" id="61149"/>
    <lineage>
        <taxon>Eukaryota</taxon>
        <taxon>Viridiplantae</taxon>
        <taxon>Streptophyta</taxon>
        <taxon>Embryophyta</taxon>
        <taxon>Tracheophyta</taxon>
        <taxon>Spermatophyta</taxon>
        <taxon>Magnoliopsida</taxon>
        <taxon>eudicotyledons</taxon>
        <taxon>Gunneridae</taxon>
        <taxon>Pentapetalae</taxon>
        <taxon>rosids</taxon>
        <taxon>fabids</taxon>
        <taxon>Malpighiales</taxon>
        <taxon>Rhizophoraceae</taxon>
        <taxon>Rhizophora</taxon>
    </lineage>
</organism>
<name>A0A2P2PYE8_RHIMU</name>
<proteinExistence type="predicted"/>
<sequence>MQFLMDSVYHWLLLSTAVFLVCELFLCFSFLIGVFGNKVMWKTV</sequence>
<dbReference type="AlphaFoldDB" id="A0A2P2PYE8"/>
<keyword evidence="1" id="KW-0472">Membrane</keyword>
<feature type="transmembrane region" description="Helical" evidence="1">
    <location>
        <begin position="12"/>
        <end position="35"/>
    </location>
</feature>
<keyword evidence="1" id="KW-1133">Transmembrane helix</keyword>
<evidence type="ECO:0000256" key="1">
    <source>
        <dbReference type="SAM" id="Phobius"/>
    </source>
</evidence>
<keyword evidence="1" id="KW-0812">Transmembrane</keyword>